<dbReference type="InterPro" id="IPR012337">
    <property type="entry name" value="RNaseH-like_sf"/>
</dbReference>
<dbReference type="Gene3D" id="1.10.10.60">
    <property type="entry name" value="Homeodomain-like"/>
    <property type="match status" value="1"/>
</dbReference>
<dbReference type="PANTHER" id="PTHR35004">
    <property type="entry name" value="TRANSPOSASE RV3428C-RELATED"/>
    <property type="match status" value="1"/>
</dbReference>
<protein>
    <submittedName>
        <fullName evidence="4">Integrase core domain protein</fullName>
    </submittedName>
</protein>
<dbReference type="Proteomes" id="UP000318538">
    <property type="component" value="Chromosome"/>
</dbReference>
<dbReference type="GO" id="GO:0015074">
    <property type="term" value="P:DNA integration"/>
    <property type="evidence" value="ECO:0007669"/>
    <property type="project" value="InterPro"/>
</dbReference>
<evidence type="ECO:0000256" key="1">
    <source>
        <dbReference type="ARBA" id="ARBA00009277"/>
    </source>
</evidence>
<gene>
    <name evidence="4" type="ORF">K227x_14750</name>
</gene>
<accession>A0A517N7I2</accession>
<comment type="similarity">
    <text evidence="1">Belongs to the transposase IS21/IS408/IS1162 family.</text>
</comment>
<proteinExistence type="inferred from homology"/>
<dbReference type="Gene3D" id="3.30.420.10">
    <property type="entry name" value="Ribonuclease H-like superfamily/Ribonuclease H"/>
    <property type="match status" value="1"/>
</dbReference>
<name>A0A517N7I2_9BACT</name>
<dbReference type="SUPFAM" id="SSF53098">
    <property type="entry name" value="Ribonuclease H-like"/>
    <property type="match status" value="1"/>
</dbReference>
<keyword evidence="5" id="KW-1185">Reference proteome</keyword>
<dbReference type="InterPro" id="IPR001584">
    <property type="entry name" value="Integrase_cat-core"/>
</dbReference>
<feature type="compositionally biased region" description="Polar residues" evidence="2">
    <location>
        <begin position="63"/>
        <end position="73"/>
    </location>
</feature>
<evidence type="ECO:0000313" key="4">
    <source>
        <dbReference type="EMBL" id="QDT03095.1"/>
    </source>
</evidence>
<evidence type="ECO:0000259" key="3">
    <source>
        <dbReference type="PROSITE" id="PS50994"/>
    </source>
</evidence>
<dbReference type="NCBIfam" id="NF033546">
    <property type="entry name" value="transpos_IS21"/>
    <property type="match status" value="1"/>
</dbReference>
<dbReference type="InterPro" id="IPR054353">
    <property type="entry name" value="IstA-like_C"/>
</dbReference>
<evidence type="ECO:0000256" key="2">
    <source>
        <dbReference type="SAM" id="MobiDB-lite"/>
    </source>
</evidence>
<dbReference type="Pfam" id="PF00665">
    <property type="entry name" value="rve"/>
    <property type="match status" value="1"/>
</dbReference>
<dbReference type="EMBL" id="CP036525">
    <property type="protein sequence ID" value="QDT03095.1"/>
    <property type="molecule type" value="Genomic_DNA"/>
</dbReference>
<dbReference type="PROSITE" id="PS50994">
    <property type="entry name" value="INTEGRASE"/>
    <property type="match status" value="1"/>
</dbReference>
<dbReference type="AlphaFoldDB" id="A0A517N7I2"/>
<feature type="domain" description="Integrase catalytic" evidence="3">
    <location>
        <begin position="146"/>
        <end position="321"/>
    </location>
</feature>
<evidence type="ECO:0000313" key="5">
    <source>
        <dbReference type="Proteomes" id="UP000318538"/>
    </source>
</evidence>
<dbReference type="PANTHER" id="PTHR35004:SF8">
    <property type="entry name" value="TRANSPOSASE RV3428C-RELATED"/>
    <property type="match status" value="1"/>
</dbReference>
<dbReference type="GO" id="GO:0003676">
    <property type="term" value="F:nucleic acid binding"/>
    <property type="evidence" value="ECO:0007669"/>
    <property type="project" value="InterPro"/>
</dbReference>
<dbReference type="InterPro" id="IPR036397">
    <property type="entry name" value="RNaseH_sf"/>
</dbReference>
<feature type="region of interest" description="Disordered" evidence="2">
    <location>
        <begin position="37"/>
        <end position="89"/>
    </location>
</feature>
<dbReference type="KEGG" id="rlc:K227x_14750"/>
<dbReference type="Pfam" id="PF22483">
    <property type="entry name" value="Mu-transpos_C_2"/>
    <property type="match status" value="1"/>
</dbReference>
<sequence>MANQLAMDKSLAINNLRDAGYSQRRIAKTLGVSRGAVRRHLADESSNRTKAPTGPSDLAPTGSGDSNSTTAPTGSGPPEAPELSAGGNSQCEPFREIIVEKCRAGLSARRIHQDLVADHGSDASYWSVNRFVRALGGTTELPFRRMEVLPGEELQVDFGTGAKIRNPDGTHRRTHVFRAVLSHSRKGYSEAVFRQDTESFIRALENCFWAIGGVPQRVVFDNAKCAVKTPDWHDPELNSKLVDFCKHYGCAFVPTRVRTPRHKGKVERGVDYVQENALRGREFESLAAQNEHLGQWERSVADTRIHGTTRKQVLACFQDIEKPSLGKLPSTRFKFYHEAKRKVSRDGHISVNRSFYSVPPEYLGRDVWVRHDSHLVRIFDESLRHIATHVIIERGRFQTDAKHIASEKISPIERGIDHIHSKMRLIGPSATQWADAVVAGRGVEAARVLQGVLAMSRKHSGDSIESACGIAVRSGAINCRIIRTLLKRQPDATQTTMEFMEDHPIIRPIGEYAKFIHNKVQEEIYQ</sequence>
<reference evidence="4 5" key="1">
    <citation type="submission" date="2019-02" db="EMBL/GenBank/DDBJ databases">
        <title>Deep-cultivation of Planctomycetes and their phenomic and genomic characterization uncovers novel biology.</title>
        <authorList>
            <person name="Wiegand S."/>
            <person name="Jogler M."/>
            <person name="Boedeker C."/>
            <person name="Pinto D."/>
            <person name="Vollmers J."/>
            <person name="Rivas-Marin E."/>
            <person name="Kohn T."/>
            <person name="Peeters S.H."/>
            <person name="Heuer A."/>
            <person name="Rast P."/>
            <person name="Oberbeckmann S."/>
            <person name="Bunk B."/>
            <person name="Jeske O."/>
            <person name="Meyerdierks A."/>
            <person name="Storesund J.E."/>
            <person name="Kallscheuer N."/>
            <person name="Luecker S."/>
            <person name="Lage O.M."/>
            <person name="Pohl T."/>
            <person name="Merkel B.J."/>
            <person name="Hornburger P."/>
            <person name="Mueller R.-W."/>
            <person name="Bruemmer F."/>
            <person name="Labrenz M."/>
            <person name="Spormann A.M."/>
            <person name="Op den Camp H."/>
            <person name="Overmann J."/>
            <person name="Amann R."/>
            <person name="Jetten M.S.M."/>
            <person name="Mascher T."/>
            <person name="Medema M.H."/>
            <person name="Devos D.P."/>
            <person name="Kaster A.-K."/>
            <person name="Ovreas L."/>
            <person name="Rohde M."/>
            <person name="Galperin M.Y."/>
            <person name="Jogler C."/>
        </authorList>
    </citation>
    <scope>NUCLEOTIDE SEQUENCE [LARGE SCALE GENOMIC DNA]</scope>
    <source>
        <strain evidence="4 5">K22_7</strain>
    </source>
</reference>
<organism evidence="4 5">
    <name type="scientific">Rubripirellula lacrimiformis</name>
    <dbReference type="NCBI Taxonomy" id="1930273"/>
    <lineage>
        <taxon>Bacteria</taxon>
        <taxon>Pseudomonadati</taxon>
        <taxon>Planctomycetota</taxon>
        <taxon>Planctomycetia</taxon>
        <taxon>Pirellulales</taxon>
        <taxon>Pirellulaceae</taxon>
        <taxon>Rubripirellula</taxon>
    </lineage>
</organism>